<comment type="function">
    <text evidence="5">Modulates RecA activity.</text>
</comment>
<reference evidence="9 10" key="1">
    <citation type="submission" date="2019-02" db="EMBL/GenBank/DDBJ databases">
        <title>Prokaryotic population dynamics and viral predation in marine succession experiment using metagenomics: the confinement effect.</title>
        <authorList>
            <person name="Haro-Moreno J.M."/>
            <person name="Rodriguez-Valera F."/>
            <person name="Lopez-Perez M."/>
        </authorList>
    </citation>
    <scope>NUCLEOTIDE SEQUENCE [LARGE SCALE GENOMIC DNA]</scope>
    <source>
        <strain evidence="9">MED-G162</strain>
    </source>
</reference>
<evidence type="ECO:0000256" key="4">
    <source>
        <dbReference type="ARBA" id="ARBA00022490"/>
    </source>
</evidence>
<dbReference type="Proteomes" id="UP000319384">
    <property type="component" value="Unassembled WGS sequence"/>
</dbReference>
<keyword evidence="4 5" id="KW-0963">Cytoplasm</keyword>
<protein>
    <recommendedName>
        <fullName evidence="3 5">Regulatory protein RecX</fullName>
    </recommendedName>
</protein>
<evidence type="ECO:0000313" key="10">
    <source>
        <dbReference type="Proteomes" id="UP000319384"/>
    </source>
</evidence>
<gene>
    <name evidence="5" type="primary">recX</name>
    <name evidence="9" type="ORF">EVA95_02435</name>
</gene>
<dbReference type="InterPro" id="IPR003783">
    <property type="entry name" value="Regulatory_RecX"/>
</dbReference>
<dbReference type="Pfam" id="PF21981">
    <property type="entry name" value="RecX_HTH3"/>
    <property type="match status" value="1"/>
</dbReference>
<evidence type="ECO:0000256" key="5">
    <source>
        <dbReference type="HAMAP-Rule" id="MF_01114"/>
    </source>
</evidence>
<proteinExistence type="inferred from homology"/>
<sequence>MSDDLFNLIYNKSLDLLSRREHSRKEIKDKLRLRFDNNDLIQKVVSKLETNNLINEQRYAEAYTRSRKRKGFGPVRINHELLSKGIKDSISNQIISEEGPWNEAAKKAFDKKFKNGPSTEIKETLKQKNFLQNRGFTHKEIESVFTNGML</sequence>
<feature type="domain" description="RecX first three-helical" evidence="8">
    <location>
        <begin position="10"/>
        <end position="48"/>
    </location>
</feature>
<dbReference type="AlphaFoldDB" id="A0A520MYE3"/>
<name>A0A520MYE3_9GAMM</name>
<accession>A0A520MYE3</accession>
<dbReference type="PANTHER" id="PTHR33602">
    <property type="entry name" value="REGULATORY PROTEIN RECX FAMILY PROTEIN"/>
    <property type="match status" value="1"/>
</dbReference>
<dbReference type="EMBL" id="SHBH01000016">
    <property type="protein sequence ID" value="RZO26219.1"/>
    <property type="molecule type" value="Genomic_DNA"/>
</dbReference>
<dbReference type="InterPro" id="IPR053926">
    <property type="entry name" value="RecX_HTH_1st"/>
</dbReference>
<evidence type="ECO:0000256" key="2">
    <source>
        <dbReference type="ARBA" id="ARBA00009695"/>
    </source>
</evidence>
<dbReference type="GO" id="GO:0006282">
    <property type="term" value="P:regulation of DNA repair"/>
    <property type="evidence" value="ECO:0007669"/>
    <property type="project" value="UniProtKB-UniRule"/>
</dbReference>
<dbReference type="InterPro" id="IPR053924">
    <property type="entry name" value="RecX_HTH_2nd"/>
</dbReference>
<comment type="similarity">
    <text evidence="2 5">Belongs to the RecX family.</text>
</comment>
<dbReference type="GO" id="GO:0005737">
    <property type="term" value="C:cytoplasm"/>
    <property type="evidence" value="ECO:0007669"/>
    <property type="project" value="UniProtKB-SubCell"/>
</dbReference>
<comment type="caution">
    <text evidence="9">The sequence shown here is derived from an EMBL/GenBank/DDBJ whole genome shotgun (WGS) entry which is preliminary data.</text>
</comment>
<dbReference type="InterPro" id="IPR053925">
    <property type="entry name" value="RecX_HTH_3rd"/>
</dbReference>
<dbReference type="HAMAP" id="MF_01114">
    <property type="entry name" value="RecX"/>
    <property type="match status" value="1"/>
</dbReference>
<feature type="domain" description="RecX second three-helical" evidence="6">
    <location>
        <begin position="55"/>
        <end position="90"/>
    </location>
</feature>
<evidence type="ECO:0000259" key="7">
    <source>
        <dbReference type="Pfam" id="PF21981"/>
    </source>
</evidence>
<dbReference type="InterPro" id="IPR036388">
    <property type="entry name" value="WH-like_DNA-bd_sf"/>
</dbReference>
<evidence type="ECO:0000313" key="9">
    <source>
        <dbReference type="EMBL" id="RZO26219.1"/>
    </source>
</evidence>
<dbReference type="Gene3D" id="1.10.10.10">
    <property type="entry name" value="Winged helix-like DNA-binding domain superfamily/Winged helix DNA-binding domain"/>
    <property type="match status" value="3"/>
</dbReference>
<dbReference type="PANTHER" id="PTHR33602:SF1">
    <property type="entry name" value="REGULATORY PROTEIN RECX FAMILY PROTEIN"/>
    <property type="match status" value="1"/>
</dbReference>
<evidence type="ECO:0000256" key="3">
    <source>
        <dbReference type="ARBA" id="ARBA00018111"/>
    </source>
</evidence>
<organism evidence="9 10">
    <name type="scientific">SAR86 cluster bacterium</name>
    <dbReference type="NCBI Taxonomy" id="2030880"/>
    <lineage>
        <taxon>Bacteria</taxon>
        <taxon>Pseudomonadati</taxon>
        <taxon>Pseudomonadota</taxon>
        <taxon>Gammaproteobacteria</taxon>
        <taxon>SAR86 cluster</taxon>
    </lineage>
</organism>
<evidence type="ECO:0000256" key="1">
    <source>
        <dbReference type="ARBA" id="ARBA00004496"/>
    </source>
</evidence>
<comment type="subcellular location">
    <subcellularLocation>
        <location evidence="1 5">Cytoplasm</location>
    </subcellularLocation>
</comment>
<evidence type="ECO:0000259" key="8">
    <source>
        <dbReference type="Pfam" id="PF21982"/>
    </source>
</evidence>
<feature type="domain" description="RecX third three-helical" evidence="7">
    <location>
        <begin position="103"/>
        <end position="144"/>
    </location>
</feature>
<dbReference type="Pfam" id="PF02631">
    <property type="entry name" value="RecX_HTH2"/>
    <property type="match status" value="1"/>
</dbReference>
<evidence type="ECO:0000259" key="6">
    <source>
        <dbReference type="Pfam" id="PF02631"/>
    </source>
</evidence>
<dbReference type="Pfam" id="PF21982">
    <property type="entry name" value="RecX_HTH1"/>
    <property type="match status" value="1"/>
</dbReference>